<evidence type="ECO:0000313" key="2">
    <source>
        <dbReference type="EMBL" id="PJA40178.1"/>
    </source>
</evidence>
<reference evidence="3" key="1">
    <citation type="submission" date="2017-09" db="EMBL/GenBank/DDBJ databases">
        <title>Depth-based differentiation of microbial function through sediment-hosted aquifers and enrichment of novel symbionts in the deep terrestrial subsurface.</title>
        <authorList>
            <person name="Probst A.J."/>
            <person name="Ladd B."/>
            <person name="Jarett J.K."/>
            <person name="Geller-Mcgrath D.E."/>
            <person name="Sieber C.M.K."/>
            <person name="Emerson J.B."/>
            <person name="Anantharaman K."/>
            <person name="Thomas B.C."/>
            <person name="Malmstrom R."/>
            <person name="Stieglmeier M."/>
            <person name="Klingl A."/>
            <person name="Woyke T."/>
            <person name="Ryan C.M."/>
            <person name="Banfield J.F."/>
        </authorList>
    </citation>
    <scope>NUCLEOTIDE SEQUENCE [LARGE SCALE GENOMIC DNA]</scope>
</reference>
<evidence type="ECO:0000256" key="1">
    <source>
        <dbReference type="ARBA" id="ARBA00044777"/>
    </source>
</evidence>
<comment type="caution">
    <text evidence="2">The sequence shown here is derived from an EMBL/GenBank/DDBJ whole genome shotgun (WGS) entry which is preliminary data.</text>
</comment>
<dbReference type="EMBL" id="PFWZ01000101">
    <property type="protein sequence ID" value="PJA40178.1"/>
    <property type="molecule type" value="Genomic_DNA"/>
</dbReference>
<dbReference type="PANTHER" id="PTHR33969:SF2">
    <property type="entry name" value="SEGREGATION AND CONDENSATION PROTEIN A"/>
    <property type="match status" value="1"/>
</dbReference>
<dbReference type="InterPro" id="IPR003768">
    <property type="entry name" value="ScpA"/>
</dbReference>
<protein>
    <recommendedName>
        <fullName evidence="1">Segregation and condensation protein A</fullName>
    </recommendedName>
</protein>
<feature type="non-terminal residue" evidence="2">
    <location>
        <position position="1"/>
    </location>
</feature>
<dbReference type="Gene3D" id="1.10.10.580">
    <property type="entry name" value="Structural maintenance of chromosome 1. Chain E"/>
    <property type="match status" value="1"/>
</dbReference>
<dbReference type="AlphaFoldDB" id="A0A2M7X213"/>
<organism evidence="2 3">
    <name type="scientific">candidate division WWE3 bacterium CG_4_9_14_3_um_filter_39_7</name>
    <dbReference type="NCBI Taxonomy" id="1975080"/>
    <lineage>
        <taxon>Bacteria</taxon>
        <taxon>Katanobacteria</taxon>
    </lineage>
</organism>
<dbReference type="InterPro" id="IPR023093">
    <property type="entry name" value="ScpA-like_C"/>
</dbReference>
<accession>A0A2M7X213</accession>
<sequence>IEEKIDYIKQRLNTEAVVSFRQLFGEKFTRNEVIATFLALLEIVRSKFARVKQSESFGEINIERVTSS</sequence>
<dbReference type="Pfam" id="PF02616">
    <property type="entry name" value="SMC_ScpA"/>
    <property type="match status" value="1"/>
</dbReference>
<proteinExistence type="predicted"/>
<dbReference type="Proteomes" id="UP000231195">
    <property type="component" value="Unassembled WGS sequence"/>
</dbReference>
<gene>
    <name evidence="2" type="ORF">CO179_03095</name>
</gene>
<dbReference type="PANTHER" id="PTHR33969">
    <property type="entry name" value="SEGREGATION AND CONDENSATION PROTEIN A"/>
    <property type="match status" value="1"/>
</dbReference>
<evidence type="ECO:0000313" key="3">
    <source>
        <dbReference type="Proteomes" id="UP000231195"/>
    </source>
</evidence>
<name>A0A2M7X213_UNCKA</name>